<reference evidence="1 2" key="1">
    <citation type="submission" date="2020-07" db="EMBL/GenBank/DDBJ databases">
        <title>A new beta-1,3-glucan-decomposing anaerobic bacterium isolated from anoxic soil subjected to biological soil disinfestation.</title>
        <authorList>
            <person name="Ueki A."/>
            <person name="Tonouchi A."/>
        </authorList>
    </citation>
    <scope>NUCLEOTIDE SEQUENCE [LARGE SCALE GENOMIC DNA]</scope>
    <source>
        <strain evidence="1 2">TW1</strain>
    </source>
</reference>
<evidence type="ECO:0000313" key="2">
    <source>
        <dbReference type="Proteomes" id="UP000580568"/>
    </source>
</evidence>
<proteinExistence type="predicted"/>
<sequence length="132" mass="15557">MDFSSLVLIEKDKETGNILSELGSYSVNEGAVYVTKLYCIDNEVSLYFDTKRDVEEWEYSAIFDLFEIEAFEELGYKIQEKDEEYNPTWVVSFPYDTEHEETRAVINELCSIIKDKIEKVFEDIKGKEDEYK</sequence>
<organism evidence="1 2">
    <name type="scientific">Clostridium fungisolvens</name>
    <dbReference type="NCBI Taxonomy" id="1604897"/>
    <lineage>
        <taxon>Bacteria</taxon>
        <taxon>Bacillati</taxon>
        <taxon>Bacillota</taxon>
        <taxon>Clostridia</taxon>
        <taxon>Eubacteriales</taxon>
        <taxon>Clostridiaceae</taxon>
        <taxon>Clostridium</taxon>
    </lineage>
</organism>
<comment type="caution">
    <text evidence="1">The sequence shown here is derived from an EMBL/GenBank/DDBJ whole genome shotgun (WGS) entry which is preliminary data.</text>
</comment>
<gene>
    <name evidence="1" type="ORF">bsdtw1_00983</name>
</gene>
<dbReference type="Pfam" id="PF20548">
    <property type="entry name" value="DUF6762"/>
    <property type="match status" value="1"/>
</dbReference>
<keyword evidence="2" id="KW-1185">Reference proteome</keyword>
<dbReference type="InterPro" id="IPR046650">
    <property type="entry name" value="DUF6762"/>
</dbReference>
<dbReference type="EMBL" id="BLZR01000001">
    <property type="protein sequence ID" value="GFP74920.1"/>
    <property type="molecule type" value="Genomic_DNA"/>
</dbReference>
<dbReference type="RefSeq" id="WP_183276455.1">
    <property type="nucleotide sequence ID" value="NZ_BLZR01000001.1"/>
</dbReference>
<protein>
    <submittedName>
        <fullName evidence="1">Uncharacterized protein</fullName>
    </submittedName>
</protein>
<dbReference type="Proteomes" id="UP000580568">
    <property type="component" value="Unassembled WGS sequence"/>
</dbReference>
<name>A0A6V8SCY1_9CLOT</name>
<dbReference type="AlphaFoldDB" id="A0A6V8SCY1"/>
<accession>A0A6V8SCY1</accession>
<evidence type="ECO:0000313" key="1">
    <source>
        <dbReference type="EMBL" id="GFP74920.1"/>
    </source>
</evidence>